<evidence type="ECO:0000313" key="2">
    <source>
        <dbReference type="Proteomes" id="UP001597483"/>
    </source>
</evidence>
<proteinExistence type="predicted"/>
<keyword evidence="2" id="KW-1185">Reference proteome</keyword>
<gene>
    <name evidence="1" type="ORF">ACFSVL_45730</name>
</gene>
<evidence type="ECO:0000313" key="1">
    <source>
        <dbReference type="EMBL" id="MFD2474780.1"/>
    </source>
</evidence>
<protein>
    <recommendedName>
        <fullName evidence="3">Nitrile hydratase subunit beta</fullName>
    </recommendedName>
</protein>
<sequence length="93" mass="10443">MSAPHTPDPGYDRRGPMFWLPPHGFGNGIRARAWAEIADLTARELDRVFTALTDANIAAYAATVHGRTDCYRLWVDSLRYLHAEDVLMEVLAT</sequence>
<accession>A0ABW5HNC3</accession>
<dbReference type="Proteomes" id="UP001597483">
    <property type="component" value="Unassembled WGS sequence"/>
</dbReference>
<evidence type="ECO:0008006" key="3">
    <source>
        <dbReference type="Google" id="ProtNLM"/>
    </source>
</evidence>
<organism evidence="1 2">
    <name type="scientific">Amycolatopsis silviterrae</name>
    <dbReference type="NCBI Taxonomy" id="1656914"/>
    <lineage>
        <taxon>Bacteria</taxon>
        <taxon>Bacillati</taxon>
        <taxon>Actinomycetota</taxon>
        <taxon>Actinomycetes</taxon>
        <taxon>Pseudonocardiales</taxon>
        <taxon>Pseudonocardiaceae</taxon>
        <taxon>Amycolatopsis</taxon>
    </lineage>
</organism>
<dbReference type="RefSeq" id="WP_378314308.1">
    <property type="nucleotide sequence ID" value="NZ_JBHUKS010000041.1"/>
</dbReference>
<name>A0ABW5HNC3_9PSEU</name>
<comment type="caution">
    <text evidence="1">The sequence shown here is derived from an EMBL/GenBank/DDBJ whole genome shotgun (WGS) entry which is preliminary data.</text>
</comment>
<dbReference type="EMBL" id="JBHUKS010000041">
    <property type="protein sequence ID" value="MFD2474780.1"/>
    <property type="molecule type" value="Genomic_DNA"/>
</dbReference>
<reference evidence="2" key="1">
    <citation type="journal article" date="2019" name="Int. J. Syst. Evol. Microbiol.">
        <title>The Global Catalogue of Microorganisms (GCM) 10K type strain sequencing project: providing services to taxonomists for standard genome sequencing and annotation.</title>
        <authorList>
            <consortium name="The Broad Institute Genomics Platform"/>
            <consortium name="The Broad Institute Genome Sequencing Center for Infectious Disease"/>
            <person name="Wu L."/>
            <person name="Ma J."/>
        </authorList>
    </citation>
    <scope>NUCLEOTIDE SEQUENCE [LARGE SCALE GENOMIC DNA]</scope>
    <source>
        <strain evidence="2">CGMCC 4.7641</strain>
    </source>
</reference>